<protein>
    <submittedName>
        <fullName evidence="3">Dynamin like protein</fullName>
    </submittedName>
</protein>
<feature type="domain" description="Dynamin-type G" evidence="2">
    <location>
        <begin position="237"/>
        <end position="543"/>
    </location>
</feature>
<feature type="region of interest" description="Disordered" evidence="1">
    <location>
        <begin position="1"/>
        <end position="98"/>
    </location>
</feature>
<dbReference type="SUPFAM" id="SSF52540">
    <property type="entry name" value="P-loop containing nucleoside triphosphate hydrolases"/>
    <property type="match status" value="1"/>
</dbReference>
<keyword evidence="4" id="KW-1185">Reference proteome</keyword>
<dbReference type="Proteomes" id="UP000241769">
    <property type="component" value="Unassembled WGS sequence"/>
</dbReference>
<accession>A0A2P6N9Z5</accession>
<dbReference type="InterPro" id="IPR030381">
    <property type="entry name" value="G_DYNAMIN_dom"/>
</dbReference>
<dbReference type="GO" id="GO:0005874">
    <property type="term" value="C:microtubule"/>
    <property type="evidence" value="ECO:0007669"/>
    <property type="project" value="TreeGrafter"/>
</dbReference>
<feature type="compositionally biased region" description="Basic and acidic residues" evidence="1">
    <location>
        <begin position="390"/>
        <end position="407"/>
    </location>
</feature>
<dbReference type="GO" id="GO:0008017">
    <property type="term" value="F:microtubule binding"/>
    <property type="evidence" value="ECO:0007669"/>
    <property type="project" value="TreeGrafter"/>
</dbReference>
<dbReference type="Pfam" id="PF00350">
    <property type="entry name" value="Dynamin_N"/>
    <property type="match status" value="1"/>
</dbReference>
<dbReference type="InterPro" id="IPR027417">
    <property type="entry name" value="P-loop_NTPase"/>
</dbReference>
<dbReference type="InterPro" id="IPR045063">
    <property type="entry name" value="Dynamin_N"/>
</dbReference>
<evidence type="ECO:0000259" key="2">
    <source>
        <dbReference type="PROSITE" id="PS51718"/>
    </source>
</evidence>
<feature type="region of interest" description="Disordered" evidence="1">
    <location>
        <begin position="293"/>
        <end position="314"/>
    </location>
</feature>
<dbReference type="GO" id="GO:0005525">
    <property type="term" value="F:GTP binding"/>
    <property type="evidence" value="ECO:0007669"/>
    <property type="project" value="InterPro"/>
</dbReference>
<organism evidence="3 4">
    <name type="scientific">Planoprotostelium fungivorum</name>
    <dbReference type="NCBI Taxonomy" id="1890364"/>
    <lineage>
        <taxon>Eukaryota</taxon>
        <taxon>Amoebozoa</taxon>
        <taxon>Evosea</taxon>
        <taxon>Variosea</taxon>
        <taxon>Cavosteliida</taxon>
        <taxon>Cavosteliaceae</taxon>
        <taxon>Planoprotostelium</taxon>
    </lineage>
</organism>
<dbReference type="PROSITE" id="PS51718">
    <property type="entry name" value="G_DYNAMIN_2"/>
    <property type="match status" value="1"/>
</dbReference>
<dbReference type="AlphaFoldDB" id="A0A2P6N9Z5"/>
<evidence type="ECO:0000256" key="1">
    <source>
        <dbReference type="SAM" id="MobiDB-lite"/>
    </source>
</evidence>
<gene>
    <name evidence="3" type="ORF">PROFUN_11500</name>
</gene>
<dbReference type="GO" id="GO:0003924">
    <property type="term" value="F:GTPase activity"/>
    <property type="evidence" value="ECO:0007669"/>
    <property type="project" value="TreeGrafter"/>
</dbReference>
<dbReference type="STRING" id="1890364.A0A2P6N9Z5"/>
<dbReference type="EMBL" id="MDYQ01000139">
    <property type="protein sequence ID" value="PRP80760.1"/>
    <property type="molecule type" value="Genomic_DNA"/>
</dbReference>
<proteinExistence type="predicted"/>
<dbReference type="PANTHER" id="PTHR11566">
    <property type="entry name" value="DYNAMIN"/>
    <property type="match status" value="1"/>
</dbReference>
<dbReference type="PANTHER" id="PTHR11566:SF169">
    <property type="entry name" value="DYNAMIN-LIKE PROTEIN C"/>
    <property type="match status" value="1"/>
</dbReference>
<feature type="compositionally biased region" description="Polar residues" evidence="1">
    <location>
        <begin position="302"/>
        <end position="314"/>
    </location>
</feature>
<dbReference type="OrthoDB" id="5061070at2759"/>
<dbReference type="InterPro" id="IPR022812">
    <property type="entry name" value="Dynamin"/>
</dbReference>
<feature type="compositionally biased region" description="Polar residues" evidence="1">
    <location>
        <begin position="42"/>
        <end position="54"/>
    </location>
</feature>
<name>A0A2P6N9Z5_9EUKA</name>
<dbReference type="InParanoid" id="A0A2P6N9Z5"/>
<reference evidence="3 4" key="1">
    <citation type="journal article" date="2018" name="Genome Biol. Evol.">
        <title>Multiple Roots of Fruiting Body Formation in Amoebozoa.</title>
        <authorList>
            <person name="Hillmann F."/>
            <person name="Forbes G."/>
            <person name="Novohradska S."/>
            <person name="Ferling I."/>
            <person name="Riege K."/>
            <person name="Groth M."/>
            <person name="Westermann M."/>
            <person name="Marz M."/>
            <person name="Spaller T."/>
            <person name="Winckler T."/>
            <person name="Schaap P."/>
            <person name="Glockner G."/>
        </authorList>
    </citation>
    <scope>NUCLEOTIDE SEQUENCE [LARGE SCALE GENOMIC DNA]</scope>
    <source>
        <strain evidence="3 4">Jena</strain>
    </source>
</reference>
<sequence>MFGKKKDKEKEKEKDRATLAAPETRRAPSSTGFSRVKENLTEPMSNSAGASPNLTPDKPIFQQAYSTSKLDQRRDLTPSPPPPTTNNYAPTPQLAPPLIRPADNVPITRVLPEASSTSSMSSTVSAGFSTSSTLRGHHNVSSVETTRTVALNRQESIETTTPITQSFKPYDVTVLEKFREKVSTESVGGMSRVSVSSDFKNSVKKEELWVPKRGFDLQRFEEFQNLLADISNFADVEYRRPEVIILGNFSAGKSHVTEALVGEPLNLVEYNRAGATKRPLFIHLVHSSVDKKHSFEGREAQSRTSIKTNASSRAKVQPNKNRFISDPVSVQMESRHHFDFSIVDTPGCSLDQDLNNNQEYVVFLEHLLRASHRQIVLIEDSSVVAKSLHHLSDRGETPDPNDHERPHLPGLVTLRQLVRRCDPSGSRTTVVFNKFSSVVELLRGTEGVHRFVKASRDLFPELSTEQIFYTSLLSTKDREAAIAEKRTTPGIFFEKLLQAEEYESLLLKKSQCGDGILSHVGLSKLRRHIVSRVWTQYQSSILPDLQRIIKRKKMEIMQEGDHLKRLYTINLKELVSKFASRYSQIAVELIQGTCKANPSAVGETLKEEIEEQYFSSTEWRLTDIQNEVPLAKTRVYGGQQFMRIISEFEALSARLVVPSKMLSGLPNKYDKNFHFHACELAKDRAEECIIPLIEQLHERLVVAFMRLPGLVESLLRRDAEAKFPLDVKYFRRLGVYLRTLVTAYVERVSAVSKSQCMEEFYPTKTIMWEVLNVTEEEETPIERIVEERDVVQQIFSRIRTRITRNVIRRIHNFFLAPLTNNEMWLELQGHIFCLDDQMVSEVLDAGAIREEVQASVEGLDGNVKKMDHFSKSLHALGMLCSTMIQNNGGSAEVHHRVHNAAPTVIRAGNRNRSSSRNFV</sequence>
<comment type="caution">
    <text evidence="3">The sequence shown here is derived from an EMBL/GenBank/DDBJ whole genome shotgun (WGS) entry which is preliminary data.</text>
</comment>
<feature type="region of interest" description="Disordered" evidence="1">
    <location>
        <begin position="389"/>
        <end position="408"/>
    </location>
</feature>
<evidence type="ECO:0000313" key="4">
    <source>
        <dbReference type="Proteomes" id="UP000241769"/>
    </source>
</evidence>
<dbReference type="GO" id="GO:0005737">
    <property type="term" value="C:cytoplasm"/>
    <property type="evidence" value="ECO:0007669"/>
    <property type="project" value="TreeGrafter"/>
</dbReference>
<feature type="compositionally biased region" description="Basic and acidic residues" evidence="1">
    <location>
        <begin position="1"/>
        <end position="17"/>
    </location>
</feature>
<dbReference type="GO" id="GO:0016020">
    <property type="term" value="C:membrane"/>
    <property type="evidence" value="ECO:0007669"/>
    <property type="project" value="TreeGrafter"/>
</dbReference>
<dbReference type="Gene3D" id="3.40.50.300">
    <property type="entry name" value="P-loop containing nucleotide triphosphate hydrolases"/>
    <property type="match status" value="1"/>
</dbReference>
<evidence type="ECO:0000313" key="3">
    <source>
        <dbReference type="EMBL" id="PRP80760.1"/>
    </source>
</evidence>